<evidence type="ECO:0008006" key="13">
    <source>
        <dbReference type="Google" id="ProtNLM"/>
    </source>
</evidence>
<dbReference type="PROSITE" id="PS50192">
    <property type="entry name" value="T_SNARE"/>
    <property type="match status" value="1"/>
</dbReference>
<reference evidence="11 12" key="1">
    <citation type="submission" date="2009-08" db="EMBL/GenBank/DDBJ databases">
        <title>The Genome Sequence of Spizellomyces punctatus strain DAOM BR117.</title>
        <authorList>
            <consortium name="The Broad Institute Genome Sequencing Platform"/>
            <person name="Russ C."/>
            <person name="Cuomo C."/>
            <person name="Shea T."/>
            <person name="Young S.K."/>
            <person name="Zeng Q."/>
            <person name="Koehrsen M."/>
            <person name="Haas B."/>
            <person name="Borodovsky M."/>
            <person name="Guigo R."/>
            <person name="Alvarado L."/>
            <person name="Berlin A."/>
            <person name="Bochicchio J."/>
            <person name="Borenstein D."/>
            <person name="Chapman S."/>
            <person name="Chen Z."/>
            <person name="Engels R."/>
            <person name="Freedman E."/>
            <person name="Gellesch M."/>
            <person name="Goldberg J."/>
            <person name="Griggs A."/>
            <person name="Gujja S."/>
            <person name="Heiman D."/>
            <person name="Hepburn T."/>
            <person name="Howarth C."/>
            <person name="Jen D."/>
            <person name="Larson L."/>
            <person name="Lewis B."/>
            <person name="Mehta T."/>
            <person name="Park D."/>
            <person name="Pearson M."/>
            <person name="Roberts A."/>
            <person name="Saif S."/>
            <person name="Shenoy N."/>
            <person name="Sisk P."/>
            <person name="Stolte C."/>
            <person name="Sykes S."/>
            <person name="Thomson T."/>
            <person name="Walk T."/>
            <person name="White J."/>
            <person name="Yandava C."/>
            <person name="Burger G."/>
            <person name="Gray M.W."/>
            <person name="Holland P.W.H."/>
            <person name="King N."/>
            <person name="Lang F.B.F."/>
            <person name="Roger A.J."/>
            <person name="Ruiz-Trillo I."/>
            <person name="Lander E."/>
            <person name="Nusbaum C."/>
        </authorList>
    </citation>
    <scope>NUCLEOTIDE SEQUENCE [LARGE SCALE GENOMIC DNA]</scope>
    <source>
        <strain evidence="11 12">DAOM BR117</strain>
    </source>
</reference>
<dbReference type="PANTHER" id="PTHR15481">
    <property type="entry name" value="RIBONUCLEIC ACID BINDING PROTEIN S1"/>
    <property type="match status" value="1"/>
</dbReference>
<dbReference type="CDD" id="cd15858">
    <property type="entry name" value="SNARE_VAM7"/>
    <property type="match status" value="1"/>
</dbReference>
<dbReference type="SUPFAM" id="SSF64268">
    <property type="entry name" value="PX domain"/>
    <property type="match status" value="1"/>
</dbReference>
<evidence type="ECO:0000256" key="6">
    <source>
        <dbReference type="PROSITE-ProRule" id="PRU00176"/>
    </source>
</evidence>
<name>A0A0L0HL93_SPIPD</name>
<evidence type="ECO:0000259" key="10">
    <source>
        <dbReference type="PROSITE" id="PS50195"/>
    </source>
</evidence>
<dbReference type="GO" id="GO:0097576">
    <property type="term" value="P:vacuole fusion"/>
    <property type="evidence" value="ECO:0007669"/>
    <property type="project" value="UniProtKB-ARBA"/>
</dbReference>
<feature type="region of interest" description="Disordered" evidence="7">
    <location>
        <begin position="200"/>
        <end position="271"/>
    </location>
</feature>
<keyword evidence="12" id="KW-1185">Reference proteome</keyword>
<dbReference type="SMART" id="SM00360">
    <property type="entry name" value="RRM"/>
    <property type="match status" value="1"/>
</dbReference>
<dbReference type="FunFam" id="1.20.5.110:FF:000058">
    <property type="entry name" value="VAM7p Vacuolar SNARE protein"/>
    <property type="match status" value="1"/>
</dbReference>
<evidence type="ECO:0000313" key="11">
    <source>
        <dbReference type="EMBL" id="KND01897.1"/>
    </source>
</evidence>
<dbReference type="SUPFAM" id="SSF58038">
    <property type="entry name" value="SNARE fusion complex"/>
    <property type="match status" value="1"/>
</dbReference>
<evidence type="ECO:0000256" key="5">
    <source>
        <dbReference type="ARBA" id="ARBA00054927"/>
    </source>
</evidence>
<dbReference type="STRING" id="645134.A0A0L0HL93"/>
<feature type="compositionally biased region" description="Basic residues" evidence="7">
    <location>
        <begin position="203"/>
        <end position="216"/>
    </location>
</feature>
<feature type="domain" description="PX" evidence="10">
    <location>
        <begin position="260"/>
        <end position="371"/>
    </location>
</feature>
<comment type="function">
    <text evidence="5">Essential for proper morphogenesis of the vacuole. May exist as structural reinforcement on the surface of the vacuolar membrane and be required for maintenance against rupture by osmotic pressure.</text>
</comment>
<organism evidence="11 12">
    <name type="scientific">Spizellomyces punctatus (strain DAOM BR117)</name>
    <dbReference type="NCBI Taxonomy" id="645134"/>
    <lineage>
        <taxon>Eukaryota</taxon>
        <taxon>Fungi</taxon>
        <taxon>Fungi incertae sedis</taxon>
        <taxon>Chytridiomycota</taxon>
        <taxon>Chytridiomycota incertae sedis</taxon>
        <taxon>Chytridiomycetes</taxon>
        <taxon>Spizellomycetales</taxon>
        <taxon>Spizellomycetaceae</taxon>
        <taxon>Spizellomyces</taxon>
    </lineage>
</organism>
<evidence type="ECO:0000256" key="3">
    <source>
        <dbReference type="ARBA" id="ARBA00022884"/>
    </source>
</evidence>
<accession>A0A0L0HL93</accession>
<dbReference type="InterPro" id="IPR035979">
    <property type="entry name" value="RBD_domain_sf"/>
</dbReference>
<dbReference type="Pfam" id="PF00076">
    <property type="entry name" value="RRM_1"/>
    <property type="match status" value="1"/>
</dbReference>
<dbReference type="GO" id="GO:0061574">
    <property type="term" value="C:ASAP complex"/>
    <property type="evidence" value="ECO:0007669"/>
    <property type="project" value="TreeGrafter"/>
</dbReference>
<evidence type="ECO:0000256" key="1">
    <source>
        <dbReference type="ARBA" id="ARBA00004116"/>
    </source>
</evidence>
<dbReference type="SMART" id="SM00312">
    <property type="entry name" value="PX"/>
    <property type="match status" value="1"/>
</dbReference>
<dbReference type="Pfam" id="PF00787">
    <property type="entry name" value="PX"/>
    <property type="match status" value="1"/>
</dbReference>
<gene>
    <name evidence="11" type="ORF">SPPG_09131</name>
</gene>
<sequence length="564" mass="63204">MLPWQQQGSILWQRTTSDLCNQSNVQWPNPHVPALALAALPAPVHDPLDPPVLLGPALLPDLRGLAPVPYHLIVGLRRLDQGPLRGRPPGRGLTPGAEVQGEGKIVDEDRMLKVQVTNLSQNTTQDHLKEIFSHFGKTIDILVPHEARRQTIDGRPCNRGTAYIEFATRQDAEQALLAMNGGWIDGNEVRVVYADPRPERKARYGRSRSRSWSRGRRGVDRRGSFRRDSRSRSPVKRSRKESTKRASPKAESKAADKMPEPITSISIPATVQSPSTPPYTLYEIHLRGPVRSWRVSHRYSDFTALHATLLALGTPPTPLPPKTFFSLSDASKIESRRIGLESYLKGILYAEDPKWRQTDAWKAFLSVPAARTEPDAESWMEEYRFVKDELQSLRMEVRDKAPGHALNAKRSMTNLGARIKALEQVRGVTGGERVRREDMVDGLKREREALEKMCNGQQRSDDRVLERATLLPAPAKPSSSTRKFGNTNASPPSLLENQRLIMQQQDETLGSLSDIIKRQQQIGLAIGQELDLQNGLLEEVDESVNRVQGRLKGVSKKLDRVLKG</sequence>
<keyword evidence="4" id="KW-0175">Coiled coil</keyword>
<dbReference type="InterPro" id="IPR012677">
    <property type="entry name" value="Nucleotide-bd_a/b_plait_sf"/>
</dbReference>
<dbReference type="AlphaFoldDB" id="A0A0L0HL93"/>
<comment type="subcellular location">
    <subcellularLocation>
        <location evidence="1">Vacuole</location>
    </subcellularLocation>
</comment>
<evidence type="ECO:0000256" key="7">
    <source>
        <dbReference type="SAM" id="MobiDB-lite"/>
    </source>
</evidence>
<dbReference type="GO" id="GO:0035091">
    <property type="term" value="F:phosphatidylinositol binding"/>
    <property type="evidence" value="ECO:0007669"/>
    <property type="project" value="InterPro"/>
</dbReference>
<dbReference type="GeneID" id="27692256"/>
<dbReference type="PROSITE" id="PS50102">
    <property type="entry name" value="RRM"/>
    <property type="match status" value="1"/>
</dbReference>
<dbReference type="GO" id="GO:0005654">
    <property type="term" value="C:nucleoplasm"/>
    <property type="evidence" value="ECO:0007669"/>
    <property type="project" value="TreeGrafter"/>
</dbReference>
<dbReference type="EMBL" id="KQ257454">
    <property type="protein sequence ID" value="KND01897.1"/>
    <property type="molecule type" value="Genomic_DNA"/>
</dbReference>
<dbReference type="Gene3D" id="1.20.5.110">
    <property type="match status" value="1"/>
</dbReference>
<dbReference type="GO" id="GO:0000398">
    <property type="term" value="P:mRNA splicing, via spliceosome"/>
    <property type="evidence" value="ECO:0007669"/>
    <property type="project" value="TreeGrafter"/>
</dbReference>
<dbReference type="InterPro" id="IPR036871">
    <property type="entry name" value="PX_dom_sf"/>
</dbReference>
<dbReference type="OrthoDB" id="428895at2759"/>
<dbReference type="SUPFAM" id="SSF54928">
    <property type="entry name" value="RNA-binding domain, RBD"/>
    <property type="match status" value="1"/>
</dbReference>
<dbReference type="Proteomes" id="UP000053201">
    <property type="component" value="Unassembled WGS sequence"/>
</dbReference>
<dbReference type="GO" id="GO:0016192">
    <property type="term" value="P:vesicle-mediated transport"/>
    <property type="evidence" value="ECO:0007669"/>
    <property type="project" value="UniProtKB-ARBA"/>
</dbReference>
<dbReference type="eggNOG" id="KOG3202">
    <property type="taxonomic scope" value="Eukaryota"/>
</dbReference>
<dbReference type="InterPro" id="IPR001683">
    <property type="entry name" value="PX_dom"/>
</dbReference>
<evidence type="ECO:0000256" key="4">
    <source>
        <dbReference type="ARBA" id="ARBA00023054"/>
    </source>
</evidence>
<dbReference type="InterPro" id="IPR000727">
    <property type="entry name" value="T_SNARE_dom"/>
</dbReference>
<dbReference type="InParanoid" id="A0A0L0HL93"/>
<dbReference type="PROSITE" id="PS50195">
    <property type="entry name" value="PX"/>
    <property type="match status" value="1"/>
</dbReference>
<evidence type="ECO:0000259" key="8">
    <source>
        <dbReference type="PROSITE" id="PS50102"/>
    </source>
</evidence>
<feature type="region of interest" description="Disordered" evidence="7">
    <location>
        <begin position="472"/>
        <end position="493"/>
    </location>
</feature>
<protein>
    <recommendedName>
        <fullName evidence="13">t-SNARE coiled-coil homology domain-containing protein</fullName>
    </recommendedName>
</protein>
<proteinExistence type="predicted"/>
<dbReference type="SMART" id="SM00397">
    <property type="entry name" value="t_SNARE"/>
    <property type="match status" value="1"/>
</dbReference>
<dbReference type="GO" id="GO:0000329">
    <property type="term" value="C:fungal-type vacuole membrane"/>
    <property type="evidence" value="ECO:0007669"/>
    <property type="project" value="UniProtKB-ARBA"/>
</dbReference>
<dbReference type="eggNOG" id="KOG0118">
    <property type="taxonomic scope" value="Eukaryota"/>
</dbReference>
<feature type="compositionally biased region" description="Basic and acidic residues" evidence="7">
    <location>
        <begin position="240"/>
        <end position="259"/>
    </location>
</feature>
<keyword evidence="2" id="KW-0926">Vacuole</keyword>
<feature type="domain" description="RRM" evidence="8">
    <location>
        <begin position="112"/>
        <end position="196"/>
    </location>
</feature>
<evidence type="ECO:0000259" key="9">
    <source>
        <dbReference type="PROSITE" id="PS50192"/>
    </source>
</evidence>
<dbReference type="PANTHER" id="PTHR15481:SF0">
    <property type="entry name" value="LD23870P-RELATED"/>
    <property type="match status" value="1"/>
</dbReference>
<keyword evidence="3 6" id="KW-0694">RNA-binding</keyword>
<dbReference type="VEuPathDB" id="FungiDB:SPPG_09131"/>
<dbReference type="RefSeq" id="XP_016609936.1">
    <property type="nucleotide sequence ID" value="XM_016757288.1"/>
</dbReference>
<feature type="domain" description="T-SNARE coiled-coil homology" evidence="9">
    <location>
        <begin position="499"/>
        <end position="561"/>
    </location>
</feature>
<evidence type="ECO:0000256" key="2">
    <source>
        <dbReference type="ARBA" id="ARBA00022554"/>
    </source>
</evidence>
<dbReference type="Gene3D" id="3.30.70.330">
    <property type="match status" value="1"/>
</dbReference>
<dbReference type="Gene3D" id="3.30.1520.10">
    <property type="entry name" value="Phox-like domain"/>
    <property type="match status" value="1"/>
</dbReference>
<evidence type="ECO:0000313" key="12">
    <source>
        <dbReference type="Proteomes" id="UP000053201"/>
    </source>
</evidence>
<dbReference type="GO" id="GO:0007034">
    <property type="term" value="P:vacuolar transport"/>
    <property type="evidence" value="ECO:0007669"/>
    <property type="project" value="UniProtKB-ARBA"/>
</dbReference>
<dbReference type="GO" id="GO:0003723">
    <property type="term" value="F:RNA binding"/>
    <property type="evidence" value="ECO:0007669"/>
    <property type="project" value="UniProtKB-UniRule"/>
</dbReference>
<dbReference type="FunCoup" id="A0A0L0HL93">
    <property type="interactions" value="45"/>
</dbReference>
<feature type="compositionally biased region" description="Polar residues" evidence="7">
    <location>
        <begin position="477"/>
        <end position="491"/>
    </location>
</feature>
<dbReference type="InterPro" id="IPR000504">
    <property type="entry name" value="RRM_dom"/>
</dbReference>
<feature type="compositionally biased region" description="Basic and acidic residues" evidence="7">
    <location>
        <begin position="217"/>
        <end position="231"/>
    </location>
</feature>